<protein>
    <submittedName>
        <fullName evidence="1">Uncharacterized protein</fullName>
    </submittedName>
</protein>
<dbReference type="AlphaFoldDB" id="Q69XZ4"/>
<name>Q69XZ4_ORYSJ</name>
<dbReference type="Proteomes" id="UP000000763">
    <property type="component" value="Chromosome 6"/>
</dbReference>
<reference evidence="2" key="2">
    <citation type="journal article" date="2008" name="Nucleic Acids Res.">
        <title>The rice annotation project database (RAP-DB): 2008 update.</title>
        <authorList>
            <consortium name="The rice annotation project (RAP)"/>
        </authorList>
    </citation>
    <scope>GENOME REANNOTATION</scope>
    <source>
        <strain evidence="2">cv. Nipponbare</strain>
    </source>
</reference>
<reference evidence="2" key="1">
    <citation type="journal article" date="2005" name="Nature">
        <title>The map-based sequence of the rice genome.</title>
        <authorList>
            <consortium name="International rice genome sequencing project (IRGSP)"/>
            <person name="Matsumoto T."/>
            <person name="Wu J."/>
            <person name="Kanamori H."/>
            <person name="Katayose Y."/>
            <person name="Fujisawa M."/>
            <person name="Namiki N."/>
            <person name="Mizuno H."/>
            <person name="Yamamoto K."/>
            <person name="Antonio B.A."/>
            <person name="Baba T."/>
            <person name="Sakata K."/>
            <person name="Nagamura Y."/>
            <person name="Aoki H."/>
            <person name="Arikawa K."/>
            <person name="Arita K."/>
            <person name="Bito T."/>
            <person name="Chiden Y."/>
            <person name="Fujitsuka N."/>
            <person name="Fukunaka R."/>
            <person name="Hamada M."/>
            <person name="Harada C."/>
            <person name="Hayashi A."/>
            <person name="Hijishita S."/>
            <person name="Honda M."/>
            <person name="Hosokawa S."/>
            <person name="Ichikawa Y."/>
            <person name="Idonuma A."/>
            <person name="Iijima M."/>
            <person name="Ikeda M."/>
            <person name="Ikeno M."/>
            <person name="Ito K."/>
            <person name="Ito S."/>
            <person name="Ito T."/>
            <person name="Ito Y."/>
            <person name="Ito Y."/>
            <person name="Iwabuchi A."/>
            <person name="Kamiya K."/>
            <person name="Karasawa W."/>
            <person name="Kurita K."/>
            <person name="Katagiri S."/>
            <person name="Kikuta A."/>
            <person name="Kobayashi H."/>
            <person name="Kobayashi N."/>
            <person name="Machita K."/>
            <person name="Maehara T."/>
            <person name="Masukawa M."/>
            <person name="Mizubayashi T."/>
            <person name="Mukai Y."/>
            <person name="Nagasaki H."/>
            <person name="Nagata Y."/>
            <person name="Naito S."/>
            <person name="Nakashima M."/>
            <person name="Nakama Y."/>
            <person name="Nakamichi Y."/>
            <person name="Nakamura M."/>
            <person name="Meguro A."/>
            <person name="Negishi M."/>
            <person name="Ohta I."/>
            <person name="Ohta T."/>
            <person name="Okamoto M."/>
            <person name="Ono N."/>
            <person name="Saji S."/>
            <person name="Sakaguchi M."/>
            <person name="Sakai K."/>
            <person name="Shibata M."/>
            <person name="Shimokawa T."/>
            <person name="Song J."/>
            <person name="Takazaki Y."/>
            <person name="Terasawa K."/>
            <person name="Tsugane M."/>
            <person name="Tsuji K."/>
            <person name="Ueda S."/>
            <person name="Waki K."/>
            <person name="Yamagata H."/>
            <person name="Yamamoto M."/>
            <person name="Yamamoto S."/>
            <person name="Yamane H."/>
            <person name="Yoshiki S."/>
            <person name="Yoshihara R."/>
            <person name="Yukawa K."/>
            <person name="Zhong H."/>
            <person name="Yano M."/>
            <person name="Yuan Q."/>
            <person name="Ouyang S."/>
            <person name="Liu J."/>
            <person name="Jones K.M."/>
            <person name="Gansberger K."/>
            <person name="Moffat K."/>
            <person name="Hill J."/>
            <person name="Bera J."/>
            <person name="Fadrosh D."/>
            <person name="Jin S."/>
            <person name="Johri S."/>
            <person name="Kim M."/>
            <person name="Overton L."/>
            <person name="Reardon M."/>
            <person name="Tsitrin T."/>
            <person name="Vuong H."/>
            <person name="Weaver B."/>
            <person name="Ciecko A."/>
            <person name="Tallon L."/>
            <person name="Jackson J."/>
            <person name="Pai G."/>
            <person name="Aken S.V."/>
            <person name="Utterback T."/>
            <person name="Reidmuller S."/>
            <person name="Feldblyum T."/>
            <person name="Hsiao J."/>
            <person name="Zismann V."/>
            <person name="Iobst S."/>
            <person name="de Vazeille A.R."/>
            <person name="Buell C.R."/>
            <person name="Ying K."/>
            <person name="Li Y."/>
            <person name="Lu T."/>
            <person name="Huang Y."/>
            <person name="Zhao Q."/>
            <person name="Feng Q."/>
            <person name="Zhang L."/>
            <person name="Zhu J."/>
            <person name="Weng Q."/>
            <person name="Mu J."/>
            <person name="Lu Y."/>
            <person name="Fan D."/>
            <person name="Liu Y."/>
            <person name="Guan J."/>
            <person name="Zhang Y."/>
            <person name="Yu S."/>
            <person name="Liu X."/>
            <person name="Zhang Y."/>
            <person name="Hong G."/>
            <person name="Han B."/>
            <person name="Choisne N."/>
            <person name="Demange N."/>
            <person name="Orjeda G."/>
            <person name="Samain S."/>
            <person name="Cattolico L."/>
            <person name="Pelletier E."/>
            <person name="Couloux A."/>
            <person name="Segurens B."/>
            <person name="Wincker P."/>
            <person name="D'Hont A."/>
            <person name="Scarpelli C."/>
            <person name="Weissenbach J."/>
            <person name="Salanoubat M."/>
            <person name="Quetier F."/>
            <person name="Yu Y."/>
            <person name="Kim H.R."/>
            <person name="Rambo T."/>
            <person name="Currie J."/>
            <person name="Collura K."/>
            <person name="Luo M."/>
            <person name="Yang T."/>
            <person name="Ammiraju J.S.S."/>
            <person name="Engler F."/>
            <person name="Soderlund C."/>
            <person name="Wing R.A."/>
            <person name="Palmer L.E."/>
            <person name="de la Bastide M."/>
            <person name="Spiegel L."/>
            <person name="Nascimento L."/>
            <person name="Zutavern T."/>
            <person name="O'Shaughnessy A."/>
            <person name="Dike S."/>
            <person name="Dedhia N."/>
            <person name="Preston R."/>
            <person name="Balija V."/>
            <person name="McCombie W.R."/>
            <person name="Chow T."/>
            <person name="Chen H."/>
            <person name="Chung M."/>
            <person name="Chen C."/>
            <person name="Shaw J."/>
            <person name="Wu H."/>
            <person name="Hsiao K."/>
            <person name="Chao Y."/>
            <person name="Chu M."/>
            <person name="Cheng C."/>
            <person name="Hour A."/>
            <person name="Lee P."/>
            <person name="Lin S."/>
            <person name="Lin Y."/>
            <person name="Liou J."/>
            <person name="Liu S."/>
            <person name="Hsing Y."/>
            <person name="Raghuvanshi S."/>
            <person name="Mohanty A."/>
            <person name="Bharti A.K."/>
            <person name="Gaur A."/>
            <person name="Gupta V."/>
            <person name="Kumar D."/>
            <person name="Ravi V."/>
            <person name="Vij S."/>
            <person name="Kapur A."/>
            <person name="Khurana P."/>
            <person name="Khurana P."/>
            <person name="Khurana J.P."/>
            <person name="Tyagi A.K."/>
            <person name="Gaikwad K."/>
            <person name="Singh A."/>
            <person name="Dalal V."/>
            <person name="Srivastava S."/>
            <person name="Dixit A."/>
            <person name="Pal A.K."/>
            <person name="Ghazi I.A."/>
            <person name="Yadav M."/>
            <person name="Pandit A."/>
            <person name="Bhargava A."/>
            <person name="Sureshbabu K."/>
            <person name="Batra K."/>
            <person name="Sharma T.R."/>
            <person name="Mohapatra T."/>
            <person name="Singh N.K."/>
            <person name="Messing J."/>
            <person name="Nelson A.B."/>
            <person name="Fuks G."/>
            <person name="Kavchok S."/>
            <person name="Keizer G."/>
            <person name="Linton E."/>
            <person name="Llaca V."/>
            <person name="Song R."/>
            <person name="Tanyolac B."/>
            <person name="Young S."/>
            <person name="Ho-Il K."/>
            <person name="Hahn J.H."/>
            <person name="Sangsakoo G."/>
            <person name="Vanavichit A."/>
            <person name="de Mattos Luiz.A.T."/>
            <person name="Zimmer P.D."/>
            <person name="Malone G."/>
            <person name="Dellagostin O."/>
            <person name="de Oliveira A.C."/>
            <person name="Bevan M."/>
            <person name="Bancroft I."/>
            <person name="Minx P."/>
            <person name="Cordum H."/>
            <person name="Wilson R."/>
            <person name="Cheng Z."/>
            <person name="Jin W."/>
            <person name="Jiang J."/>
            <person name="Leong S.A."/>
            <person name="Iwama H."/>
            <person name="Gojobori T."/>
            <person name="Itoh T."/>
            <person name="Niimura Y."/>
            <person name="Fujii Y."/>
            <person name="Habara T."/>
            <person name="Sakai H."/>
            <person name="Sato Y."/>
            <person name="Wilson G."/>
            <person name="Kumar K."/>
            <person name="McCouch S."/>
            <person name="Juretic N."/>
            <person name="Hoen D."/>
            <person name="Wright S."/>
            <person name="Bruskiewich R."/>
            <person name="Bureau T."/>
            <person name="Miyao A."/>
            <person name="Hirochika H."/>
            <person name="Nishikawa T."/>
            <person name="Kadowaki K."/>
            <person name="Sugiura M."/>
            <person name="Burr B."/>
            <person name="Sasaki T."/>
        </authorList>
    </citation>
    <scope>NUCLEOTIDE SEQUENCE [LARGE SCALE GENOMIC DNA]</scope>
    <source>
        <strain evidence="2">cv. Nipponbare</strain>
    </source>
</reference>
<accession>Q69XZ4</accession>
<dbReference type="EMBL" id="AP003528">
    <property type="protein sequence ID" value="BAD35333.1"/>
    <property type="molecule type" value="Genomic_DNA"/>
</dbReference>
<evidence type="ECO:0000313" key="2">
    <source>
        <dbReference type="Proteomes" id="UP000000763"/>
    </source>
</evidence>
<organism evidence="1 2">
    <name type="scientific">Oryza sativa subsp. japonica</name>
    <name type="common">Rice</name>
    <dbReference type="NCBI Taxonomy" id="39947"/>
    <lineage>
        <taxon>Eukaryota</taxon>
        <taxon>Viridiplantae</taxon>
        <taxon>Streptophyta</taxon>
        <taxon>Embryophyta</taxon>
        <taxon>Tracheophyta</taxon>
        <taxon>Spermatophyta</taxon>
        <taxon>Magnoliopsida</taxon>
        <taxon>Liliopsida</taxon>
        <taxon>Poales</taxon>
        <taxon>Poaceae</taxon>
        <taxon>BOP clade</taxon>
        <taxon>Oryzoideae</taxon>
        <taxon>Oryzeae</taxon>
        <taxon>Oryzinae</taxon>
        <taxon>Oryza</taxon>
        <taxon>Oryza sativa</taxon>
    </lineage>
</organism>
<proteinExistence type="predicted"/>
<gene>
    <name evidence="1" type="primary">P0633D04.4</name>
</gene>
<sequence length="93" mass="10415">MHRRKQQARRANPVPISPGWRAVRIRSAVGDEEDGGLAYPRHPQPNNVCWAPQAHGGIKCDGTDASKQVWMRWNVTRSEGTVWTPRPTYGPSA</sequence>
<evidence type="ECO:0000313" key="1">
    <source>
        <dbReference type="EMBL" id="BAD35333.1"/>
    </source>
</evidence>